<dbReference type="InterPro" id="IPR011701">
    <property type="entry name" value="MFS"/>
</dbReference>
<sequence length="539" mass="59467">MKTEIPSPSSHEPCKNEKDADSRVAPPSLHGMSSSENHVSIDHGESQDIAADLFKEMLQYSEGELESRAKAVRWKLDLIIVPLFLNKTSLNFASAYDLREDLGLSGHRFAWSAAIFNFGFLFWSLPTNLIIQRVPIGRYTGLHILLWSLLICLHAVARNYAGMLALRFFLGMAEAGIAPSCMNIISMWFTRSETPLRMCISLAFNGLAYIVASLVSYGIGHVTEAAVTSWQLIFLTYGGLNFVWGVVFLLLVPDQPSNARFLSHEEKLVAVWRTSKNLVGIKNPHFNRKQAVEALCDVKVWLTTILGLAPGIILGGVTNFMTSLIKGFGFSSIQSTLLQLPLGAIGFVCITLCGLTATYIPNTRCLMLITVSLPPFAGLLGIRFIGLDHRWALLGCSWLQLLALAINVLTWTVMTANFGGHTKRSVANGMWFLFFGAGNIAGSNVGSLSNLCISMADTDSLTPQIFFDNEAPRYYSAITALLICYAGIIVAAAGLWACMYFGNKRRTSTQDERDDTGTAIWEGMLDRTDRESRGFRYCY</sequence>
<keyword evidence="3 7" id="KW-0812">Transmembrane</keyword>
<feature type="transmembrane region" description="Helical" evidence="7">
    <location>
        <begin position="398"/>
        <end position="419"/>
    </location>
</feature>
<feature type="transmembrane region" description="Helical" evidence="7">
    <location>
        <begin position="108"/>
        <end position="125"/>
    </location>
</feature>
<reference evidence="8 9" key="1">
    <citation type="journal article" date="2018" name="BMC Genomics">
        <title>Genomic evidence for intraspecific hybridization in a clonal and extremely halotolerant yeast.</title>
        <authorList>
            <person name="Gostincar C."/>
            <person name="Stajich J.E."/>
            <person name="Zupancic J."/>
            <person name="Zalar P."/>
            <person name="Gunde-Cimerman N."/>
        </authorList>
    </citation>
    <scope>NUCLEOTIDE SEQUENCE [LARGE SCALE GENOMIC DNA]</scope>
    <source>
        <strain evidence="8 9">EXF-120</strain>
    </source>
</reference>
<feature type="compositionally biased region" description="Basic and acidic residues" evidence="6">
    <location>
        <begin position="12"/>
        <end position="22"/>
    </location>
</feature>
<organism evidence="8 9">
    <name type="scientific">Hortaea werneckii</name>
    <name type="common">Black yeast</name>
    <name type="synonym">Cladosporium werneckii</name>
    <dbReference type="NCBI Taxonomy" id="91943"/>
    <lineage>
        <taxon>Eukaryota</taxon>
        <taxon>Fungi</taxon>
        <taxon>Dikarya</taxon>
        <taxon>Ascomycota</taxon>
        <taxon>Pezizomycotina</taxon>
        <taxon>Dothideomycetes</taxon>
        <taxon>Dothideomycetidae</taxon>
        <taxon>Mycosphaerellales</taxon>
        <taxon>Teratosphaeriaceae</taxon>
        <taxon>Hortaea</taxon>
    </lineage>
</organism>
<feature type="transmembrane region" description="Helical" evidence="7">
    <location>
        <begin position="232"/>
        <end position="252"/>
    </location>
</feature>
<feature type="compositionally biased region" description="Polar residues" evidence="6">
    <location>
        <begin position="1"/>
        <end position="10"/>
    </location>
</feature>
<dbReference type="VEuPathDB" id="FungiDB:BTJ68_01000"/>
<feature type="transmembrane region" description="Helical" evidence="7">
    <location>
        <begin position="366"/>
        <end position="386"/>
    </location>
</feature>
<evidence type="ECO:0000256" key="2">
    <source>
        <dbReference type="ARBA" id="ARBA00022448"/>
    </source>
</evidence>
<protein>
    <recommendedName>
        <fullName evidence="10">Major facilitator superfamily (MFS) profile domain-containing protein</fullName>
    </recommendedName>
</protein>
<dbReference type="Pfam" id="PF07690">
    <property type="entry name" value="MFS_1"/>
    <property type="match status" value="1"/>
</dbReference>
<dbReference type="GO" id="GO:0022857">
    <property type="term" value="F:transmembrane transporter activity"/>
    <property type="evidence" value="ECO:0007669"/>
    <property type="project" value="InterPro"/>
</dbReference>
<feature type="transmembrane region" description="Helical" evidence="7">
    <location>
        <begin position="202"/>
        <end position="220"/>
    </location>
</feature>
<proteinExistence type="predicted"/>
<keyword evidence="2" id="KW-0813">Transport</keyword>
<feature type="transmembrane region" description="Helical" evidence="7">
    <location>
        <begin position="168"/>
        <end position="190"/>
    </location>
</feature>
<evidence type="ECO:0000256" key="1">
    <source>
        <dbReference type="ARBA" id="ARBA00004141"/>
    </source>
</evidence>
<gene>
    <name evidence="8" type="ORF">D0859_15774</name>
</gene>
<feature type="transmembrane region" description="Helical" evidence="7">
    <location>
        <begin position="337"/>
        <end position="359"/>
    </location>
</feature>
<evidence type="ECO:0000256" key="3">
    <source>
        <dbReference type="ARBA" id="ARBA00022692"/>
    </source>
</evidence>
<dbReference type="Proteomes" id="UP000281677">
    <property type="component" value="Unassembled WGS sequence"/>
</dbReference>
<dbReference type="PANTHER" id="PTHR43791:SF97">
    <property type="entry name" value="ALLANTOATE TRANSPORTER, PUTATIVE (AFU_ORTHOLOGUE AFUA_1G14700)-RELATED"/>
    <property type="match status" value="1"/>
</dbReference>
<feature type="transmembrane region" description="Helical" evidence="7">
    <location>
        <begin position="137"/>
        <end position="156"/>
    </location>
</feature>
<comment type="subcellular location">
    <subcellularLocation>
        <location evidence="1">Membrane</location>
        <topology evidence="1">Multi-pass membrane protein</topology>
    </subcellularLocation>
</comment>
<keyword evidence="4 7" id="KW-1133">Transmembrane helix</keyword>
<dbReference type="SUPFAM" id="SSF103473">
    <property type="entry name" value="MFS general substrate transporter"/>
    <property type="match status" value="1"/>
</dbReference>
<comment type="caution">
    <text evidence="8">The sequence shown here is derived from an EMBL/GenBank/DDBJ whole genome shotgun (WGS) entry which is preliminary data.</text>
</comment>
<evidence type="ECO:0000256" key="5">
    <source>
        <dbReference type="ARBA" id="ARBA00023136"/>
    </source>
</evidence>
<name>A0A3M7I463_HORWE</name>
<dbReference type="EMBL" id="QWIT01000843">
    <property type="protein sequence ID" value="RMZ20228.1"/>
    <property type="molecule type" value="Genomic_DNA"/>
</dbReference>
<keyword evidence="5 7" id="KW-0472">Membrane</keyword>
<accession>A0A3M7I463</accession>
<dbReference type="AlphaFoldDB" id="A0A3M7I463"/>
<dbReference type="GO" id="GO:0016020">
    <property type="term" value="C:membrane"/>
    <property type="evidence" value="ECO:0007669"/>
    <property type="project" value="UniProtKB-SubCell"/>
</dbReference>
<evidence type="ECO:0000313" key="8">
    <source>
        <dbReference type="EMBL" id="RMZ20228.1"/>
    </source>
</evidence>
<dbReference type="Gene3D" id="1.20.1250.20">
    <property type="entry name" value="MFS general substrate transporter like domains"/>
    <property type="match status" value="1"/>
</dbReference>
<evidence type="ECO:0008006" key="10">
    <source>
        <dbReference type="Google" id="ProtNLM"/>
    </source>
</evidence>
<feature type="transmembrane region" description="Helical" evidence="7">
    <location>
        <begin position="431"/>
        <end position="456"/>
    </location>
</feature>
<evidence type="ECO:0000256" key="6">
    <source>
        <dbReference type="SAM" id="MobiDB-lite"/>
    </source>
</evidence>
<evidence type="ECO:0000313" key="9">
    <source>
        <dbReference type="Proteomes" id="UP000281677"/>
    </source>
</evidence>
<feature type="region of interest" description="Disordered" evidence="6">
    <location>
        <begin position="1"/>
        <end position="37"/>
    </location>
</feature>
<feature type="transmembrane region" description="Helical" evidence="7">
    <location>
        <begin position="476"/>
        <end position="501"/>
    </location>
</feature>
<dbReference type="PANTHER" id="PTHR43791">
    <property type="entry name" value="PERMEASE-RELATED"/>
    <property type="match status" value="1"/>
</dbReference>
<evidence type="ECO:0000256" key="7">
    <source>
        <dbReference type="SAM" id="Phobius"/>
    </source>
</evidence>
<feature type="transmembrane region" description="Helical" evidence="7">
    <location>
        <begin position="298"/>
        <end position="317"/>
    </location>
</feature>
<evidence type="ECO:0000256" key="4">
    <source>
        <dbReference type="ARBA" id="ARBA00022989"/>
    </source>
</evidence>
<dbReference type="OrthoDB" id="6730379at2759"/>
<dbReference type="InterPro" id="IPR036259">
    <property type="entry name" value="MFS_trans_sf"/>
</dbReference>